<dbReference type="EMBL" id="CAJVPZ010007022">
    <property type="protein sequence ID" value="CAG8580926.1"/>
    <property type="molecule type" value="Genomic_DNA"/>
</dbReference>
<dbReference type="AlphaFoldDB" id="A0A9N9G6P6"/>
<accession>A0A9N9G6P6</accession>
<dbReference type="Gene3D" id="3.40.50.2000">
    <property type="entry name" value="Glycogen Phosphorylase B"/>
    <property type="match status" value="2"/>
</dbReference>
<proteinExistence type="predicted"/>
<dbReference type="GO" id="GO:0003825">
    <property type="term" value="F:alpha,alpha-trehalose-phosphate synthase (UDP-forming) activity"/>
    <property type="evidence" value="ECO:0007669"/>
    <property type="project" value="TreeGrafter"/>
</dbReference>
<sequence>EKASSDVDEEDMSRAPVVFSAVYEGKKYALKSLNNNLSIDKKIFKETKRGSIPEEKDKLTTQLNESSYYPVFIEPSLIERHDSFSNLTLWPLFHYCRPGEKFFCQEDWDSYKIVNELFAKIINDVVEDGDLIWIHGHHLMLLPGILREKISLSTKPNRVYYEDRHVHVGIFPIGIDPERFIENLNDMEVQKHIKDLKEKFKDIKIISSIDQLDYIKGVPQKLHALDLFLSKNPEWIGKVVLVQVVKSSRWNTEERNNLSQVVYELAGKINGKFCTFKSSPIHFMQRNLSFKELLALYTVSDVFIVSSLRDGMNVLPYQYISCQQENQGVLILSEFAGAAQCLDGKY</sequence>
<organism evidence="1 2">
    <name type="scientific">Racocetra fulgida</name>
    <dbReference type="NCBI Taxonomy" id="60492"/>
    <lineage>
        <taxon>Eukaryota</taxon>
        <taxon>Fungi</taxon>
        <taxon>Fungi incertae sedis</taxon>
        <taxon>Mucoromycota</taxon>
        <taxon>Glomeromycotina</taxon>
        <taxon>Glomeromycetes</taxon>
        <taxon>Diversisporales</taxon>
        <taxon>Gigasporaceae</taxon>
        <taxon>Racocetra</taxon>
    </lineage>
</organism>
<reference evidence="1" key="1">
    <citation type="submission" date="2021-06" db="EMBL/GenBank/DDBJ databases">
        <authorList>
            <person name="Kallberg Y."/>
            <person name="Tangrot J."/>
            <person name="Rosling A."/>
        </authorList>
    </citation>
    <scope>NUCLEOTIDE SEQUENCE</scope>
    <source>
        <strain evidence="1">IN212</strain>
    </source>
</reference>
<gene>
    <name evidence="1" type="ORF">RFULGI_LOCUS5846</name>
</gene>
<dbReference type="PANTHER" id="PTHR10788">
    <property type="entry name" value="TREHALOSE-6-PHOSPHATE SYNTHASE"/>
    <property type="match status" value="1"/>
</dbReference>
<dbReference type="PANTHER" id="PTHR10788:SF106">
    <property type="entry name" value="BCDNA.GH08860"/>
    <property type="match status" value="1"/>
</dbReference>
<dbReference type="Pfam" id="PF00982">
    <property type="entry name" value="Glyco_transf_20"/>
    <property type="match status" value="2"/>
</dbReference>
<evidence type="ECO:0000313" key="2">
    <source>
        <dbReference type="Proteomes" id="UP000789396"/>
    </source>
</evidence>
<comment type="caution">
    <text evidence="1">The sequence shown here is derived from an EMBL/GenBank/DDBJ whole genome shotgun (WGS) entry which is preliminary data.</text>
</comment>
<dbReference type="OrthoDB" id="755951at2759"/>
<keyword evidence="2" id="KW-1185">Reference proteome</keyword>
<protein>
    <submittedName>
        <fullName evidence="1">14565_t:CDS:1</fullName>
    </submittedName>
</protein>
<dbReference type="GO" id="GO:0005829">
    <property type="term" value="C:cytosol"/>
    <property type="evidence" value="ECO:0007669"/>
    <property type="project" value="TreeGrafter"/>
</dbReference>
<name>A0A9N9G6P6_9GLOM</name>
<dbReference type="InterPro" id="IPR001830">
    <property type="entry name" value="Glyco_trans_20"/>
</dbReference>
<dbReference type="SUPFAM" id="SSF53756">
    <property type="entry name" value="UDP-Glycosyltransferase/glycogen phosphorylase"/>
    <property type="match status" value="1"/>
</dbReference>
<dbReference type="Proteomes" id="UP000789396">
    <property type="component" value="Unassembled WGS sequence"/>
</dbReference>
<feature type="non-terminal residue" evidence="1">
    <location>
        <position position="1"/>
    </location>
</feature>
<dbReference type="GO" id="GO:0005992">
    <property type="term" value="P:trehalose biosynthetic process"/>
    <property type="evidence" value="ECO:0007669"/>
    <property type="project" value="InterPro"/>
</dbReference>
<dbReference type="GO" id="GO:0004805">
    <property type="term" value="F:trehalose-phosphatase activity"/>
    <property type="evidence" value="ECO:0007669"/>
    <property type="project" value="TreeGrafter"/>
</dbReference>
<evidence type="ECO:0000313" key="1">
    <source>
        <dbReference type="EMBL" id="CAG8580926.1"/>
    </source>
</evidence>